<accession>A0A6I3KJJ8</accession>
<reference evidence="2 3" key="1">
    <citation type="submission" date="2019-11" db="EMBL/GenBank/DDBJ databases">
        <title>Identification of a novel strain.</title>
        <authorList>
            <person name="Xu Q."/>
            <person name="Wang G."/>
        </authorList>
    </citation>
    <scope>NUCLEOTIDE SEQUENCE [LARGE SCALE GENOMIC DNA]</scope>
    <source>
        <strain evidence="3">xq</strain>
    </source>
</reference>
<dbReference type="AlphaFoldDB" id="A0A6I3KJJ8"/>
<proteinExistence type="predicted"/>
<dbReference type="RefSeq" id="WP_154738938.1">
    <property type="nucleotide sequence ID" value="NZ_WMBQ01000001.1"/>
</dbReference>
<organism evidence="2 3">
    <name type="scientific">Hyphomicrobium album</name>
    <dbReference type="NCBI Taxonomy" id="2665159"/>
    <lineage>
        <taxon>Bacteria</taxon>
        <taxon>Pseudomonadati</taxon>
        <taxon>Pseudomonadota</taxon>
        <taxon>Alphaproteobacteria</taxon>
        <taxon>Hyphomicrobiales</taxon>
        <taxon>Hyphomicrobiaceae</taxon>
        <taxon>Hyphomicrobium</taxon>
    </lineage>
</organism>
<feature type="compositionally biased region" description="Low complexity" evidence="1">
    <location>
        <begin position="48"/>
        <end position="58"/>
    </location>
</feature>
<feature type="region of interest" description="Disordered" evidence="1">
    <location>
        <begin position="39"/>
        <end position="81"/>
    </location>
</feature>
<evidence type="ECO:0000256" key="1">
    <source>
        <dbReference type="SAM" id="MobiDB-lite"/>
    </source>
</evidence>
<evidence type="ECO:0000313" key="3">
    <source>
        <dbReference type="Proteomes" id="UP000440694"/>
    </source>
</evidence>
<name>A0A6I3KJJ8_9HYPH</name>
<dbReference type="Proteomes" id="UP000440694">
    <property type="component" value="Unassembled WGS sequence"/>
</dbReference>
<sequence length="81" mass="8992">MVDGFHWTRVTSKQLRFLYEEITQCPVPEHMRELARNTDRSLTAGSGQPQALAQQAAPEPRPEACADGDAALRNPNSRSDV</sequence>
<protein>
    <submittedName>
        <fullName evidence="2">Uncharacterized protein</fullName>
    </submittedName>
</protein>
<dbReference type="EMBL" id="WMBQ01000001">
    <property type="protein sequence ID" value="MTD94523.1"/>
    <property type="molecule type" value="Genomic_DNA"/>
</dbReference>
<evidence type="ECO:0000313" key="2">
    <source>
        <dbReference type="EMBL" id="MTD94523.1"/>
    </source>
</evidence>
<gene>
    <name evidence="2" type="ORF">GIW81_09290</name>
</gene>
<keyword evidence="3" id="KW-1185">Reference proteome</keyword>
<comment type="caution">
    <text evidence="2">The sequence shown here is derived from an EMBL/GenBank/DDBJ whole genome shotgun (WGS) entry which is preliminary data.</text>
</comment>